<dbReference type="Gene3D" id="1.25.40.10">
    <property type="entry name" value="Tetratricopeptide repeat domain"/>
    <property type="match status" value="2"/>
</dbReference>
<evidence type="ECO:0000256" key="1">
    <source>
        <dbReference type="SAM" id="MobiDB-lite"/>
    </source>
</evidence>
<dbReference type="InterPro" id="IPR035994">
    <property type="entry name" value="Nucleoside_phosphorylase_sf"/>
</dbReference>
<dbReference type="AlphaFoldDB" id="A0A9P9EMS7"/>
<dbReference type="PRINTS" id="PR00381">
    <property type="entry name" value="KINESINLIGHT"/>
</dbReference>
<sequence>MATRLDSPELYTIGWIAALPIERAAATALLDDRHDTPKRFHQPRSDPNSYTWGRVGHHNIVIASLPAGVYGTTSAATTASSLLSSVPHIRFGLLVGIGGGIARPDHGRDVRLGDVVVSQPDGTHGGVVQYDLGKAKPSHIWERKGSLNMPPTALLNALANLQAEHGIMASKIPDLLQAMWKTSPRMKEAGNDFTYQGSEHDRLFGPKYDHVEGTTCDMCPASWEVKRCQRDTVDTKIHYGVIASGNTLVKDATTRDSISNVIGEQCLCVEMEAAGLMNHFPCLVIRGICDYADSHKNDRWQRYASATAAAFAVELLSFVPPQHVAIPHQLRPDTPPSPLSTIIPFRRDPHFVPRDNFLQRIHQLCSEPAGRMALVGLGGVGKSQLAIEFAHQLEQTTPKGDQMRVFWVHAGTVVRVKESFQAIADAMKIPNRNQADTDIMQLVYSWLSNEAKGKWCMILDSADDHDVFFSIQGNVKDGRPLAIYLPQSRNGSILVTTRNKDLAFKLTGDFRTIIEVGPMADIEALQLLENRLGPLSDGSMAADLARALDFIPLAISQAAAYIQARMPRTSVAKYLAEFQESERKRVKLLGHEAGDLRRDGGASNAILTTWWLSFNHIRSRRVSAADLLSLMSFFNRQGIPEWLLKLSKGTVDAPQASLGASTDSESESGQSEIDSEFEDDVAVLREYYLVTAIEGEDAFEMHGLVQLSTRRWLEASDLEETFKEKYITLLAEYFPSGEYENWELCKMLYSHTEAAVEHRPKKGSVKEKWAGLLYNGAWYASEQGLYIIAERMLLKGRKAFEKQLGSGDEATLTSTSLLASTYRNQGRWEEAEKLEVQVLETHKTKLGPDHPFTLSSMANLASTLWKQGRWDEAEKLEVQVMETSKTKLGPDHPSTLSSMANLASTLWRQGRWEEAEKLEVQVMETRKTKLGPDHPDTLTSMANLAATYRNQGRWEEAEKLEVQVMETHKTKLGPDHPSTLSSTANLASTLWRQGRWEEAEKLEVQVMETRKTKLGPNHPFTLTSMANLASTYRDQGRWEEAEKLEVQVMETRKTKLGADHPDTLSSIGNLASTYRKQGRWDEAEKLFVQAMETSKTKLGPDHPSTLTSMANLAFTWKTQGRHGDALALMVACAQAQRQVLGIEHPDTLSSSSTIRQWSV</sequence>
<evidence type="ECO:0000259" key="2">
    <source>
        <dbReference type="Pfam" id="PF00931"/>
    </source>
</evidence>
<evidence type="ECO:0000313" key="4">
    <source>
        <dbReference type="Proteomes" id="UP000717696"/>
    </source>
</evidence>
<dbReference type="PANTHER" id="PTHR46082:SF11">
    <property type="entry name" value="AAA+ ATPASE DOMAIN-CONTAINING PROTEIN-RELATED"/>
    <property type="match status" value="1"/>
</dbReference>
<dbReference type="SUPFAM" id="SSF48452">
    <property type="entry name" value="TPR-like"/>
    <property type="match status" value="3"/>
</dbReference>
<feature type="compositionally biased region" description="Polar residues" evidence="1">
    <location>
        <begin position="658"/>
        <end position="672"/>
    </location>
</feature>
<dbReference type="Gene3D" id="3.40.50.1580">
    <property type="entry name" value="Nucleoside phosphorylase domain"/>
    <property type="match status" value="1"/>
</dbReference>
<feature type="region of interest" description="Disordered" evidence="1">
    <location>
        <begin position="655"/>
        <end position="676"/>
    </location>
</feature>
<dbReference type="SUPFAM" id="SSF52540">
    <property type="entry name" value="P-loop containing nucleoside triphosphate hydrolases"/>
    <property type="match status" value="1"/>
</dbReference>
<dbReference type="Pfam" id="PF13424">
    <property type="entry name" value="TPR_12"/>
    <property type="match status" value="4"/>
</dbReference>
<dbReference type="EMBL" id="JAGMUU010000013">
    <property type="protein sequence ID" value="KAH7140533.1"/>
    <property type="molecule type" value="Genomic_DNA"/>
</dbReference>
<dbReference type="GO" id="GO:0009116">
    <property type="term" value="P:nucleoside metabolic process"/>
    <property type="evidence" value="ECO:0007669"/>
    <property type="project" value="InterPro"/>
</dbReference>
<proteinExistence type="predicted"/>
<reference evidence="3" key="1">
    <citation type="journal article" date="2021" name="Nat. Commun.">
        <title>Genetic determinants of endophytism in the Arabidopsis root mycobiome.</title>
        <authorList>
            <person name="Mesny F."/>
            <person name="Miyauchi S."/>
            <person name="Thiergart T."/>
            <person name="Pickel B."/>
            <person name="Atanasova L."/>
            <person name="Karlsson M."/>
            <person name="Huettel B."/>
            <person name="Barry K.W."/>
            <person name="Haridas S."/>
            <person name="Chen C."/>
            <person name="Bauer D."/>
            <person name="Andreopoulos W."/>
            <person name="Pangilinan J."/>
            <person name="LaButti K."/>
            <person name="Riley R."/>
            <person name="Lipzen A."/>
            <person name="Clum A."/>
            <person name="Drula E."/>
            <person name="Henrissat B."/>
            <person name="Kohler A."/>
            <person name="Grigoriev I.V."/>
            <person name="Martin F.M."/>
            <person name="Hacquard S."/>
        </authorList>
    </citation>
    <scope>NUCLEOTIDE SEQUENCE</scope>
    <source>
        <strain evidence="3">MPI-CAGE-AT-0021</strain>
    </source>
</reference>
<dbReference type="Proteomes" id="UP000717696">
    <property type="component" value="Unassembled WGS sequence"/>
</dbReference>
<dbReference type="GO" id="GO:0003824">
    <property type="term" value="F:catalytic activity"/>
    <property type="evidence" value="ECO:0007669"/>
    <property type="project" value="InterPro"/>
</dbReference>
<dbReference type="GO" id="GO:0043531">
    <property type="term" value="F:ADP binding"/>
    <property type="evidence" value="ECO:0007669"/>
    <property type="project" value="InterPro"/>
</dbReference>
<dbReference type="InterPro" id="IPR011990">
    <property type="entry name" value="TPR-like_helical_dom_sf"/>
</dbReference>
<dbReference type="SUPFAM" id="SSF53167">
    <property type="entry name" value="Purine and uridine phosphorylases"/>
    <property type="match status" value="1"/>
</dbReference>
<keyword evidence="4" id="KW-1185">Reference proteome</keyword>
<accession>A0A9P9EMS7</accession>
<protein>
    <recommendedName>
        <fullName evidence="2">NB-ARC domain-containing protein</fullName>
    </recommendedName>
</protein>
<feature type="domain" description="NB-ARC" evidence="2">
    <location>
        <begin position="364"/>
        <end position="531"/>
    </location>
</feature>
<dbReference type="PANTHER" id="PTHR46082">
    <property type="entry name" value="ATP/GTP-BINDING PROTEIN-RELATED"/>
    <property type="match status" value="1"/>
</dbReference>
<dbReference type="Pfam" id="PF00931">
    <property type="entry name" value="NB-ARC"/>
    <property type="match status" value="1"/>
</dbReference>
<organism evidence="3 4">
    <name type="scientific">Dactylonectria estremocensis</name>
    <dbReference type="NCBI Taxonomy" id="1079267"/>
    <lineage>
        <taxon>Eukaryota</taxon>
        <taxon>Fungi</taxon>
        <taxon>Dikarya</taxon>
        <taxon>Ascomycota</taxon>
        <taxon>Pezizomycotina</taxon>
        <taxon>Sordariomycetes</taxon>
        <taxon>Hypocreomycetidae</taxon>
        <taxon>Hypocreales</taxon>
        <taxon>Nectriaceae</taxon>
        <taxon>Dactylonectria</taxon>
    </lineage>
</organism>
<dbReference type="InterPro" id="IPR002182">
    <property type="entry name" value="NB-ARC"/>
</dbReference>
<dbReference type="NCBIfam" id="NF040586">
    <property type="entry name" value="FxSxx_TPR"/>
    <property type="match status" value="1"/>
</dbReference>
<dbReference type="InterPro" id="IPR053137">
    <property type="entry name" value="NLR-like"/>
</dbReference>
<dbReference type="OrthoDB" id="626167at2759"/>
<comment type="caution">
    <text evidence="3">The sequence shown here is derived from an EMBL/GenBank/DDBJ whole genome shotgun (WGS) entry which is preliminary data.</text>
</comment>
<name>A0A9P9EMS7_9HYPO</name>
<dbReference type="Gene3D" id="3.40.50.300">
    <property type="entry name" value="P-loop containing nucleotide triphosphate hydrolases"/>
    <property type="match status" value="1"/>
</dbReference>
<dbReference type="InterPro" id="IPR027417">
    <property type="entry name" value="P-loop_NTPase"/>
</dbReference>
<evidence type="ECO:0000313" key="3">
    <source>
        <dbReference type="EMBL" id="KAH7140533.1"/>
    </source>
</evidence>
<gene>
    <name evidence="3" type="ORF">B0J13DRAFT_527257</name>
</gene>